<accession>A0AAW1N0X7</accession>
<proteinExistence type="predicted"/>
<evidence type="ECO:0000256" key="2">
    <source>
        <dbReference type="SAM" id="SignalP"/>
    </source>
</evidence>
<evidence type="ECO:0000313" key="3">
    <source>
        <dbReference type="EMBL" id="KAK9752015.1"/>
    </source>
</evidence>
<keyword evidence="1" id="KW-0812">Transmembrane</keyword>
<protein>
    <submittedName>
        <fullName evidence="3">Uncharacterized protein</fullName>
    </submittedName>
</protein>
<dbReference type="Proteomes" id="UP001458880">
    <property type="component" value="Unassembled WGS sequence"/>
</dbReference>
<comment type="caution">
    <text evidence="3">The sequence shown here is derived from an EMBL/GenBank/DDBJ whole genome shotgun (WGS) entry which is preliminary data.</text>
</comment>
<feature type="transmembrane region" description="Helical" evidence="1">
    <location>
        <begin position="249"/>
        <end position="269"/>
    </location>
</feature>
<evidence type="ECO:0000313" key="4">
    <source>
        <dbReference type="Proteomes" id="UP001458880"/>
    </source>
</evidence>
<evidence type="ECO:0000256" key="1">
    <source>
        <dbReference type="SAM" id="Phobius"/>
    </source>
</evidence>
<feature type="signal peptide" evidence="2">
    <location>
        <begin position="1"/>
        <end position="19"/>
    </location>
</feature>
<keyword evidence="1" id="KW-0472">Membrane</keyword>
<keyword evidence="1" id="KW-1133">Transmembrane helix</keyword>
<sequence length="333" mass="39382">MYLYFTVFLPILLIPKTQTIWPPPYRIHLNHTEEFVIFETFGGEDADDDILYADDDEMIKPLDIRSIDLSKDSGKYYRIHKLAMRVGKRGQVTIKHPRRIKWPETNYDKEDDQPWVAGHFVNNESNIISENSNVYYLNEMAKRQIDYKIETKRSQTEVQDDYDYASFKKEYETDMQKAKGKNDTLDFVDAAKDESLKDVIKSMVNFTKTPRNCTKEEIKGVGMAAVECFWYDFKKVETKEQKLVLLQRIAKVVLFWILVYIVIAVPCWCQKGWCCCCFQCRFCKPRLRIDAVKKFIADNPPGVYHENKKKLTYKPTHYEKYAHKRLEQALLKL</sequence>
<dbReference type="AlphaFoldDB" id="A0AAW1N0X7"/>
<organism evidence="3 4">
    <name type="scientific">Popillia japonica</name>
    <name type="common">Japanese beetle</name>
    <dbReference type="NCBI Taxonomy" id="7064"/>
    <lineage>
        <taxon>Eukaryota</taxon>
        <taxon>Metazoa</taxon>
        <taxon>Ecdysozoa</taxon>
        <taxon>Arthropoda</taxon>
        <taxon>Hexapoda</taxon>
        <taxon>Insecta</taxon>
        <taxon>Pterygota</taxon>
        <taxon>Neoptera</taxon>
        <taxon>Endopterygota</taxon>
        <taxon>Coleoptera</taxon>
        <taxon>Polyphaga</taxon>
        <taxon>Scarabaeiformia</taxon>
        <taxon>Scarabaeidae</taxon>
        <taxon>Rutelinae</taxon>
        <taxon>Popillia</taxon>
    </lineage>
</organism>
<keyword evidence="2" id="KW-0732">Signal</keyword>
<feature type="chain" id="PRO_5043396550" evidence="2">
    <location>
        <begin position="20"/>
        <end position="333"/>
    </location>
</feature>
<gene>
    <name evidence="3" type="ORF">QE152_g4550</name>
</gene>
<name>A0AAW1N0X7_POPJA</name>
<keyword evidence="4" id="KW-1185">Reference proteome</keyword>
<reference evidence="3 4" key="1">
    <citation type="journal article" date="2024" name="BMC Genomics">
        <title>De novo assembly and annotation of Popillia japonica's genome with initial clues to its potential as an invasive pest.</title>
        <authorList>
            <person name="Cucini C."/>
            <person name="Boschi S."/>
            <person name="Funari R."/>
            <person name="Cardaioli E."/>
            <person name="Iannotti N."/>
            <person name="Marturano G."/>
            <person name="Paoli F."/>
            <person name="Bruttini M."/>
            <person name="Carapelli A."/>
            <person name="Frati F."/>
            <person name="Nardi F."/>
        </authorList>
    </citation>
    <scope>NUCLEOTIDE SEQUENCE [LARGE SCALE GENOMIC DNA]</scope>
    <source>
        <strain evidence="3">DMR45628</strain>
    </source>
</reference>
<dbReference type="EMBL" id="JASPKY010000024">
    <property type="protein sequence ID" value="KAK9752015.1"/>
    <property type="molecule type" value="Genomic_DNA"/>
</dbReference>